<feature type="non-terminal residue" evidence="2">
    <location>
        <position position="99"/>
    </location>
</feature>
<reference evidence="2" key="1">
    <citation type="journal article" date="2008" name="Fish. Sci.">
        <title>The occurrence of tissue-specific twitchin isoforms in the mussel Mytilus galloprovincialis.</title>
        <authorList>
            <person name="Kusaka M."/>
            <person name="Ikeda D."/>
            <person name="Funabara D."/>
            <person name="Hartshorne D.J."/>
            <person name="Watabe S."/>
        </authorList>
    </citation>
    <scope>NUCLEOTIDE SEQUENCE</scope>
</reference>
<evidence type="ECO:0000313" key="2">
    <source>
        <dbReference type="EMBL" id="BAG24515.1"/>
    </source>
</evidence>
<feature type="compositionally biased region" description="Basic and acidic residues" evidence="1">
    <location>
        <begin position="78"/>
        <end position="99"/>
    </location>
</feature>
<organism evidence="2">
    <name type="scientific">Mytilus galloprovincialis</name>
    <name type="common">Mediterranean mussel</name>
    <dbReference type="NCBI Taxonomy" id="29158"/>
    <lineage>
        <taxon>Eukaryota</taxon>
        <taxon>Metazoa</taxon>
        <taxon>Spiralia</taxon>
        <taxon>Lophotrochozoa</taxon>
        <taxon>Mollusca</taxon>
        <taxon>Bivalvia</taxon>
        <taxon>Autobranchia</taxon>
        <taxon>Pteriomorphia</taxon>
        <taxon>Mytilida</taxon>
        <taxon>Mytiloidea</taxon>
        <taxon>Mytilidae</taxon>
        <taxon>Mytilinae</taxon>
        <taxon>Mytilus</taxon>
    </lineage>
</organism>
<name>B2DFH3_MYTGA</name>
<accession>B2DFH3</accession>
<feature type="non-terminal residue" evidence="2">
    <location>
        <position position="1"/>
    </location>
</feature>
<dbReference type="EMBL" id="AB433994">
    <property type="protein sequence ID" value="BAG24515.1"/>
    <property type="molecule type" value="Genomic_DNA"/>
</dbReference>
<protein>
    <submittedName>
        <fullName evidence="2">Twitchin</fullName>
    </submittedName>
</protein>
<evidence type="ECO:0000256" key="1">
    <source>
        <dbReference type="SAM" id="MobiDB-lite"/>
    </source>
</evidence>
<dbReference type="AlphaFoldDB" id="B2DFH3"/>
<proteinExistence type="predicted"/>
<feature type="compositionally biased region" description="Polar residues" evidence="1">
    <location>
        <begin position="41"/>
        <end position="62"/>
    </location>
</feature>
<feature type="region of interest" description="Disordered" evidence="1">
    <location>
        <begin position="1"/>
        <end position="99"/>
    </location>
</feature>
<sequence>VKDPKDSAMDFRSLLKHRDHKKKNDDDDDIDWGSLKPVEGQDQSQLQKPPQMEGQDQSQLQKPPQMKKERRPSLVDSMKQHLADSEVERTPKDQRESAQ</sequence>